<evidence type="ECO:0000259" key="8">
    <source>
        <dbReference type="Pfam" id="PF16953"/>
    </source>
</evidence>
<dbReference type="GO" id="GO:0097745">
    <property type="term" value="P:mitochondrial tRNA 5'-end processing"/>
    <property type="evidence" value="ECO:0007669"/>
    <property type="project" value="TreeGrafter"/>
</dbReference>
<protein>
    <recommendedName>
        <fullName evidence="8">PRORP domain-containing protein</fullName>
    </recommendedName>
</protein>
<keyword evidence="7" id="KW-0496">Mitochondrion</keyword>
<comment type="subcellular location">
    <subcellularLocation>
        <location evidence="1">Mitochondrion</location>
    </subcellularLocation>
</comment>
<comment type="similarity">
    <text evidence="2">Belongs to the PPR family. P subfamily.</text>
</comment>
<comment type="caution">
    <text evidence="10">The sequence shown here is derived from an EMBL/GenBank/DDBJ whole genome shotgun (WGS) entry which is preliminary data.</text>
</comment>
<dbReference type="GO" id="GO:0030678">
    <property type="term" value="C:mitochondrial ribonuclease P complex"/>
    <property type="evidence" value="ECO:0007669"/>
    <property type="project" value="TreeGrafter"/>
</dbReference>
<dbReference type="GO" id="GO:0004526">
    <property type="term" value="F:ribonuclease P activity"/>
    <property type="evidence" value="ECO:0007669"/>
    <property type="project" value="TreeGrafter"/>
</dbReference>
<evidence type="ECO:0000313" key="9">
    <source>
        <dbReference type="EMBL" id="CAF1309132.1"/>
    </source>
</evidence>
<evidence type="ECO:0000256" key="7">
    <source>
        <dbReference type="ARBA" id="ARBA00023128"/>
    </source>
</evidence>
<keyword evidence="11" id="KW-1185">Reference proteome</keyword>
<dbReference type="Proteomes" id="UP000663832">
    <property type="component" value="Unassembled WGS sequence"/>
</dbReference>
<dbReference type="Pfam" id="PF16953">
    <property type="entry name" value="PRORP"/>
    <property type="match status" value="1"/>
</dbReference>
<gene>
    <name evidence="9" type="ORF">BJG266_LOCUS32713</name>
    <name evidence="10" type="ORF">QVE165_LOCUS49794</name>
</gene>
<dbReference type="Proteomes" id="UP000663877">
    <property type="component" value="Unassembled WGS sequence"/>
</dbReference>
<evidence type="ECO:0000256" key="2">
    <source>
        <dbReference type="ARBA" id="ARBA00007626"/>
    </source>
</evidence>
<keyword evidence="3" id="KW-0479">Metal-binding</keyword>
<proteinExistence type="inferred from homology"/>
<evidence type="ECO:0000256" key="3">
    <source>
        <dbReference type="ARBA" id="ARBA00022723"/>
    </source>
</evidence>
<evidence type="ECO:0000256" key="1">
    <source>
        <dbReference type="ARBA" id="ARBA00004173"/>
    </source>
</evidence>
<feature type="domain" description="PRORP" evidence="8">
    <location>
        <begin position="352"/>
        <end position="586"/>
    </location>
</feature>
<organism evidence="10 11">
    <name type="scientific">Adineta steineri</name>
    <dbReference type="NCBI Taxonomy" id="433720"/>
    <lineage>
        <taxon>Eukaryota</taxon>
        <taxon>Metazoa</taxon>
        <taxon>Spiralia</taxon>
        <taxon>Gnathifera</taxon>
        <taxon>Rotifera</taxon>
        <taxon>Eurotatoria</taxon>
        <taxon>Bdelloidea</taxon>
        <taxon>Adinetida</taxon>
        <taxon>Adinetidae</taxon>
        <taxon>Adineta</taxon>
    </lineage>
</organism>
<name>A0A815Z8J5_9BILA</name>
<dbReference type="InterPro" id="IPR031595">
    <property type="entry name" value="PRORP_C"/>
</dbReference>
<dbReference type="EMBL" id="CAJNOM010000929">
    <property type="protein sequence ID" value="CAF1579128.1"/>
    <property type="molecule type" value="Genomic_DNA"/>
</dbReference>
<dbReference type="GO" id="GO:0046872">
    <property type="term" value="F:metal ion binding"/>
    <property type="evidence" value="ECO:0007669"/>
    <property type="project" value="UniProtKB-KW"/>
</dbReference>
<dbReference type="OrthoDB" id="46913at2759"/>
<accession>A0A815Z8J5</accession>
<dbReference type="Gene3D" id="3.40.50.11980">
    <property type="match status" value="1"/>
</dbReference>
<evidence type="ECO:0000256" key="6">
    <source>
        <dbReference type="ARBA" id="ARBA00022946"/>
    </source>
</evidence>
<evidence type="ECO:0000313" key="10">
    <source>
        <dbReference type="EMBL" id="CAF1579128.1"/>
    </source>
</evidence>
<sequence>MLSYYPRRLFLNLYRQIISIHSIKSLENIQIRHLNLTDQTKRKILLRINTALNENENETNTDSHTSNIACLNNELILSERMIKFPFHYRCILEQQLSICQDRWVTANEWKQLYDIVGETTKPLFASITMLICVQLKHIERGRSLFQFIQQNHPDLLTSTATTYSTYMNLLALDFFISSGKKHEQDYSPYEDELCEIYQKFVKDKKPVIIASAAALGIIKGLCVTHLWREAYTYLPFVNDDDQLQAIRDLILAALHNNDIDAAIKLLQNLKTPPPSDSAAATMSSTLTDIIRDIFRNLDENNKNAYEFIEHLFHYLSTLDYFIEKSATDEIQTFFDKLVPNIYGYGTTLVYPSGACKQLPGFNLSNGELTDDDFNFLRNYLMENAYTEKEVFNTTTPAEFERFKVLLARNKFTMIVDGLNILYGIDRFATDPVTSMIKTINFLKNLHVSKSQMLFIARKHVLSRIPFDIQKDLRSICEIFLVDNTSRDDWFVIYAALHSKAYVLTSDILRKERGIANKYTPAKNAEVNDKLQKWLYRYQYMFIRQGNRVYFKQPMAYKLRAQYTQNVWFIPYFNKKPVSLAQRPDNWFFLYNISDNKKAASAVKLKSKPQTIIIKQ</sequence>
<keyword evidence="4" id="KW-0378">Hydrolase</keyword>
<evidence type="ECO:0000256" key="4">
    <source>
        <dbReference type="ARBA" id="ARBA00022801"/>
    </source>
</evidence>
<evidence type="ECO:0000313" key="11">
    <source>
        <dbReference type="Proteomes" id="UP000663832"/>
    </source>
</evidence>
<dbReference type="EMBL" id="CAJNOI010000569">
    <property type="protein sequence ID" value="CAF1309132.1"/>
    <property type="molecule type" value="Genomic_DNA"/>
</dbReference>
<reference evidence="10" key="1">
    <citation type="submission" date="2021-02" db="EMBL/GenBank/DDBJ databases">
        <authorList>
            <person name="Nowell W R."/>
        </authorList>
    </citation>
    <scope>NUCLEOTIDE SEQUENCE</scope>
</reference>
<dbReference type="GO" id="GO:0001682">
    <property type="term" value="P:tRNA 5'-leader removal"/>
    <property type="evidence" value="ECO:0007669"/>
    <property type="project" value="TreeGrafter"/>
</dbReference>
<keyword evidence="6" id="KW-0809">Transit peptide</keyword>
<dbReference type="PANTHER" id="PTHR13547:SF1">
    <property type="entry name" value="MITOCHONDRIAL RIBONUCLEASE P CATALYTIC SUBUNIT"/>
    <property type="match status" value="1"/>
</dbReference>
<keyword evidence="5" id="KW-0862">Zinc</keyword>
<evidence type="ECO:0000256" key="5">
    <source>
        <dbReference type="ARBA" id="ARBA00022833"/>
    </source>
</evidence>
<dbReference type="PANTHER" id="PTHR13547">
    <property type="match status" value="1"/>
</dbReference>
<dbReference type="AlphaFoldDB" id="A0A815Z8J5"/>